<dbReference type="EMBL" id="FONR01000032">
    <property type="protein sequence ID" value="SFG90469.1"/>
    <property type="molecule type" value="Genomic_DNA"/>
</dbReference>
<name>A0A1I2VPU8_9ACTN</name>
<dbReference type="AlphaFoldDB" id="A0A1I2VPU8"/>
<evidence type="ECO:0000259" key="2">
    <source>
        <dbReference type="Pfam" id="PF03432"/>
    </source>
</evidence>
<evidence type="ECO:0000313" key="3">
    <source>
        <dbReference type="EMBL" id="SFG90469.1"/>
    </source>
</evidence>
<feature type="compositionally biased region" description="Polar residues" evidence="1">
    <location>
        <begin position="553"/>
        <end position="565"/>
    </location>
</feature>
<sequence>MVPDISTGSRTYGLLNYLYGPGRRDEHTDPHLVASWMPGLAPDPGRDPAATLKQLTDRLDLPVLALPKNRRPARHVWHCPVRTAPGDRQLTDAEWAEVARRIVHATGIAEAGDDKACRWIAVRHADDHIHLVATLVREDGRRPRRHEDGIRAQAECRKIEAEFGLQILNGGDRTAAQRPTSAERSKAERSGRPETPRETLRESVRHSLAGAASEEEFFHRLTEAGLRVEKRIAPSGDTLGYKVALPGDRNRDGEPIWFSGSKLAPDLSLPRIRQRLDAGRPADDAHITDRAEERAARPARARRQAATIAERAVSILDGDDDENSAAQLVGVGELLDAIAQTSPASTRKELAEAARAFERATRSHIHAERADNRAIRSAARGIIRAGNALGKGEDGGATAMLLSTTVLVAIAAVRWHSARGHAQQAAAAQRAAQHLRSAYRSASAVPMNAMREQGRRLPEPVRERYASTLEAVLPEQADHVRREPGWDALAATLDQAERAGHTPDVLLQQAIEWRELDTADSVTEVLVWRLRRIGKLPATTAAPRARTNGRTAQSLPHSSPSQVPETSVGPHRVDGRSRGPRR</sequence>
<organism evidence="3 4">
    <name type="scientific">Streptomyces mirabilis</name>
    <dbReference type="NCBI Taxonomy" id="68239"/>
    <lineage>
        <taxon>Bacteria</taxon>
        <taxon>Bacillati</taxon>
        <taxon>Actinomycetota</taxon>
        <taxon>Actinomycetes</taxon>
        <taxon>Kitasatosporales</taxon>
        <taxon>Streptomycetaceae</taxon>
        <taxon>Streptomyces</taxon>
    </lineage>
</organism>
<dbReference type="RefSeq" id="WP_075033022.1">
    <property type="nucleotide sequence ID" value="NZ_FONR01000032.1"/>
</dbReference>
<dbReference type="InterPro" id="IPR005094">
    <property type="entry name" value="Endonuclease_MobA/VirD2"/>
</dbReference>
<dbReference type="OrthoDB" id="4382201at2"/>
<dbReference type="Pfam" id="PF03432">
    <property type="entry name" value="Relaxase"/>
    <property type="match status" value="1"/>
</dbReference>
<feature type="region of interest" description="Disordered" evidence="1">
    <location>
        <begin position="170"/>
        <end position="201"/>
    </location>
</feature>
<feature type="compositionally biased region" description="Basic and acidic residues" evidence="1">
    <location>
        <begin position="181"/>
        <end position="201"/>
    </location>
</feature>
<gene>
    <name evidence="3" type="ORF">SAMN02787118_13283</name>
</gene>
<feature type="compositionally biased region" description="Basic and acidic residues" evidence="1">
    <location>
        <begin position="571"/>
        <end position="582"/>
    </location>
</feature>
<proteinExistence type="predicted"/>
<feature type="domain" description="MobA/VirD2-like nuclease" evidence="2">
    <location>
        <begin position="69"/>
        <end position="165"/>
    </location>
</feature>
<feature type="region of interest" description="Disordered" evidence="1">
    <location>
        <begin position="539"/>
        <end position="582"/>
    </location>
</feature>
<evidence type="ECO:0000256" key="1">
    <source>
        <dbReference type="SAM" id="MobiDB-lite"/>
    </source>
</evidence>
<feature type="region of interest" description="Disordered" evidence="1">
    <location>
        <begin position="279"/>
        <end position="299"/>
    </location>
</feature>
<reference evidence="3 4" key="1">
    <citation type="submission" date="2016-10" db="EMBL/GenBank/DDBJ databases">
        <authorList>
            <person name="de Groot N.N."/>
        </authorList>
    </citation>
    <scope>NUCLEOTIDE SEQUENCE [LARGE SCALE GENOMIC DNA]</scope>
    <source>
        <strain evidence="3 4">OK461</strain>
    </source>
</reference>
<dbReference type="Proteomes" id="UP000181942">
    <property type="component" value="Unassembled WGS sequence"/>
</dbReference>
<protein>
    <submittedName>
        <fullName evidence="3">Relaxase/Mobilisation nuclease domain-containing protein</fullName>
    </submittedName>
</protein>
<feature type="compositionally biased region" description="Low complexity" evidence="1">
    <location>
        <begin position="539"/>
        <end position="552"/>
    </location>
</feature>
<accession>A0A1I2VPU8</accession>
<evidence type="ECO:0000313" key="4">
    <source>
        <dbReference type="Proteomes" id="UP000181942"/>
    </source>
</evidence>
<feature type="compositionally biased region" description="Basic and acidic residues" evidence="1">
    <location>
        <begin position="279"/>
        <end position="296"/>
    </location>
</feature>